<evidence type="ECO:0000313" key="2">
    <source>
        <dbReference type="Proteomes" id="UP001209229"/>
    </source>
</evidence>
<dbReference type="RefSeq" id="WP_301188503.1">
    <property type="nucleotide sequence ID" value="NZ_JAPDPJ010000001.1"/>
</dbReference>
<dbReference type="Proteomes" id="UP001209229">
    <property type="component" value="Unassembled WGS sequence"/>
</dbReference>
<protein>
    <submittedName>
        <fullName evidence="1">Uncharacterized protein</fullName>
    </submittedName>
</protein>
<dbReference type="AlphaFoldDB" id="A0AAE3M171"/>
<sequence length="61" mass="7097">MSDKVQVSFKVETELMEEFDTALEKFKEVSGIKPKKLECFEVALKDYIEKLNKQTQALRNA</sequence>
<comment type="caution">
    <text evidence="1">The sequence shown here is derived from an EMBL/GenBank/DDBJ whole genome shotgun (WGS) entry which is preliminary data.</text>
</comment>
<gene>
    <name evidence="1" type="ORF">OM075_00565</name>
</gene>
<accession>A0AAE3M171</accession>
<evidence type="ECO:0000313" key="1">
    <source>
        <dbReference type="EMBL" id="MCW3784932.1"/>
    </source>
</evidence>
<dbReference type="EMBL" id="JAPDPJ010000001">
    <property type="protein sequence ID" value="MCW3784932.1"/>
    <property type="molecule type" value="Genomic_DNA"/>
</dbReference>
<name>A0AAE3M171_9BACT</name>
<organism evidence="1 2">
    <name type="scientific">Plebeiibacterium sediminum</name>
    <dbReference type="NCBI Taxonomy" id="2992112"/>
    <lineage>
        <taxon>Bacteria</taxon>
        <taxon>Pseudomonadati</taxon>
        <taxon>Bacteroidota</taxon>
        <taxon>Bacteroidia</taxon>
        <taxon>Marinilabiliales</taxon>
        <taxon>Marinilabiliaceae</taxon>
        <taxon>Plebeiibacterium</taxon>
    </lineage>
</organism>
<proteinExistence type="predicted"/>
<keyword evidence="2" id="KW-1185">Reference proteome</keyword>
<reference evidence="1" key="1">
    <citation type="submission" date="2022-10" db="EMBL/GenBank/DDBJ databases">
        <authorList>
            <person name="Yu W.X."/>
        </authorList>
    </citation>
    <scope>NUCLEOTIDE SEQUENCE</scope>
    <source>
        <strain evidence="1">AAT</strain>
    </source>
</reference>